<comment type="similarity">
    <text evidence="3">Belongs to the GRAS family.</text>
</comment>
<evidence type="ECO:0000313" key="4">
    <source>
        <dbReference type="EMBL" id="KAK8999093.1"/>
    </source>
</evidence>
<dbReference type="EMBL" id="JBBPBN010000040">
    <property type="protein sequence ID" value="KAK8999093.1"/>
    <property type="molecule type" value="Genomic_DNA"/>
</dbReference>
<protein>
    <submittedName>
        <fullName evidence="4">Uncharacterized protein</fullName>
    </submittedName>
</protein>
<evidence type="ECO:0000256" key="1">
    <source>
        <dbReference type="ARBA" id="ARBA00023015"/>
    </source>
</evidence>
<gene>
    <name evidence="4" type="ORF">V6N11_070271</name>
</gene>
<reference evidence="4 5" key="1">
    <citation type="journal article" date="2024" name="G3 (Bethesda)">
        <title>Genome assembly of Hibiscus sabdariffa L. provides insights into metabolisms of medicinal natural products.</title>
        <authorList>
            <person name="Kim T."/>
        </authorList>
    </citation>
    <scope>NUCLEOTIDE SEQUENCE [LARGE SCALE GENOMIC DNA]</scope>
    <source>
        <strain evidence="4">TK-2024</strain>
        <tissue evidence="4">Old leaves</tissue>
    </source>
</reference>
<feature type="region of interest" description="VHIID" evidence="3">
    <location>
        <begin position="42"/>
        <end position="107"/>
    </location>
</feature>
<comment type="caution">
    <text evidence="3">Lacks conserved residue(s) required for the propagation of feature annotation.</text>
</comment>
<proteinExistence type="inferred from homology"/>
<name>A0ABR2QEJ8_9ROSI</name>
<accession>A0ABR2QEJ8</accession>
<sequence length="118" mass="13483">MQRIAAHFTEALADRILKPWPGLHKALNSTQVPLVSEEVLIRKLFFEMFPFLKMSFLLTNQAIIEAMASEKMVHVIGLNAVEPMQWIEIIQALSARAKGSLYLRIIGIHQQKEVLDQM</sequence>
<evidence type="ECO:0000256" key="3">
    <source>
        <dbReference type="PROSITE-ProRule" id="PRU01191"/>
    </source>
</evidence>
<evidence type="ECO:0000256" key="2">
    <source>
        <dbReference type="ARBA" id="ARBA00023163"/>
    </source>
</evidence>
<dbReference type="PANTHER" id="PTHR31636">
    <property type="entry name" value="OSJNBA0084A10.13 PROTEIN-RELATED"/>
    <property type="match status" value="1"/>
</dbReference>
<organism evidence="4 5">
    <name type="scientific">Hibiscus sabdariffa</name>
    <name type="common">roselle</name>
    <dbReference type="NCBI Taxonomy" id="183260"/>
    <lineage>
        <taxon>Eukaryota</taxon>
        <taxon>Viridiplantae</taxon>
        <taxon>Streptophyta</taxon>
        <taxon>Embryophyta</taxon>
        <taxon>Tracheophyta</taxon>
        <taxon>Spermatophyta</taxon>
        <taxon>Magnoliopsida</taxon>
        <taxon>eudicotyledons</taxon>
        <taxon>Gunneridae</taxon>
        <taxon>Pentapetalae</taxon>
        <taxon>rosids</taxon>
        <taxon>malvids</taxon>
        <taxon>Malvales</taxon>
        <taxon>Malvaceae</taxon>
        <taxon>Malvoideae</taxon>
        <taxon>Hibiscus</taxon>
    </lineage>
</organism>
<dbReference type="Pfam" id="PF03514">
    <property type="entry name" value="GRAS"/>
    <property type="match status" value="1"/>
</dbReference>
<evidence type="ECO:0000313" key="5">
    <source>
        <dbReference type="Proteomes" id="UP001396334"/>
    </source>
</evidence>
<keyword evidence="5" id="KW-1185">Reference proteome</keyword>
<dbReference type="InterPro" id="IPR005202">
    <property type="entry name" value="TF_GRAS"/>
</dbReference>
<dbReference type="PROSITE" id="PS50985">
    <property type="entry name" value="GRAS"/>
    <property type="match status" value="1"/>
</dbReference>
<comment type="caution">
    <text evidence="4">The sequence shown here is derived from an EMBL/GenBank/DDBJ whole genome shotgun (WGS) entry which is preliminary data.</text>
</comment>
<dbReference type="Proteomes" id="UP001396334">
    <property type="component" value="Unassembled WGS sequence"/>
</dbReference>
<keyword evidence="1" id="KW-0805">Transcription regulation</keyword>
<keyword evidence="2" id="KW-0804">Transcription</keyword>